<dbReference type="AlphaFoldDB" id="E1YAD2"/>
<protein>
    <submittedName>
        <fullName evidence="2">Uncharacterized protein</fullName>
    </submittedName>
</protein>
<gene>
    <name evidence="2" type="ORF">N47_H23480</name>
</gene>
<sequence length="76" mass="8322">MPVGTPLRGLPTPCGSRIRLLASAPLRPTNGSSGCPRGQTSLPPQPPLIRGAFYCYSKEWYIFIFYGIVTNNLLKI</sequence>
<evidence type="ECO:0000313" key="2">
    <source>
        <dbReference type="EMBL" id="CBX27526.1"/>
    </source>
</evidence>
<feature type="compositionally biased region" description="Polar residues" evidence="1">
    <location>
        <begin position="29"/>
        <end position="42"/>
    </location>
</feature>
<proteinExistence type="predicted"/>
<reference evidence="2" key="1">
    <citation type="journal article" date="2011" name="Environ. Microbiol.">
        <title>Genomic insights into the metabolic potential of the polycyclic aromatic hydrocarbon degrading sulfate-reducing Deltaproteobacterium N47.</title>
        <authorList>
            <person name="Bergmann F."/>
            <person name="Selesi D."/>
            <person name="Weinmaier T."/>
            <person name="Tischler P."/>
            <person name="Rattei T."/>
            <person name="Meckenstock R.U."/>
        </authorList>
    </citation>
    <scope>NUCLEOTIDE SEQUENCE</scope>
</reference>
<evidence type="ECO:0000256" key="1">
    <source>
        <dbReference type="SAM" id="MobiDB-lite"/>
    </source>
</evidence>
<organism evidence="2">
    <name type="scientific">uncultured Desulfobacterium sp</name>
    <dbReference type="NCBI Taxonomy" id="201089"/>
    <lineage>
        <taxon>Bacteria</taxon>
        <taxon>Pseudomonadati</taxon>
        <taxon>Thermodesulfobacteriota</taxon>
        <taxon>Desulfobacteria</taxon>
        <taxon>Desulfobacterales</taxon>
        <taxon>Desulfobacteriaceae</taxon>
        <taxon>Desulfobacterium</taxon>
        <taxon>environmental samples</taxon>
    </lineage>
</organism>
<accession>E1YAD2</accession>
<feature type="region of interest" description="Disordered" evidence="1">
    <location>
        <begin position="25"/>
        <end position="45"/>
    </location>
</feature>
<name>E1YAD2_9BACT</name>
<dbReference type="EMBL" id="FR695866">
    <property type="protein sequence ID" value="CBX27526.1"/>
    <property type="molecule type" value="Genomic_DNA"/>
</dbReference>